<dbReference type="EMBL" id="JAJAGQ010000009">
    <property type="protein sequence ID" value="KAJ8553336.1"/>
    <property type="molecule type" value="Genomic_DNA"/>
</dbReference>
<dbReference type="PANTHER" id="PTHR36713">
    <property type="entry name" value="OS09G0344700 PROTEIN"/>
    <property type="match status" value="1"/>
</dbReference>
<feature type="compositionally biased region" description="Basic and acidic residues" evidence="1">
    <location>
        <begin position="166"/>
        <end position="175"/>
    </location>
</feature>
<evidence type="ECO:0000256" key="1">
    <source>
        <dbReference type="SAM" id="MobiDB-lite"/>
    </source>
</evidence>
<keyword evidence="3" id="KW-1185">Reference proteome</keyword>
<gene>
    <name evidence="2" type="ORF">K7X08_024014</name>
</gene>
<comment type="caution">
    <text evidence="2">The sequence shown here is derived from an EMBL/GenBank/DDBJ whole genome shotgun (WGS) entry which is preliminary data.</text>
</comment>
<dbReference type="PANTHER" id="PTHR36713:SF1">
    <property type="entry name" value="OS09G0344700 PROTEIN"/>
    <property type="match status" value="1"/>
</dbReference>
<sequence>MELTKESESLLDKIRPPRLEDAGLEDCALPPESIKEAFLKAASAVRSMISQSDDEDESLDLCVKTPSPTENSTKDALVGITEGISDISGKCTTEKGGGGEFPEGTADVVDVDGAKEAEDGGDLVDGLSLPEGGQSCVDGLQGLEIGDKVRKIKNKKVEEEDEEENEKPTLVEDYI</sequence>
<dbReference type="OrthoDB" id="773986at2759"/>
<dbReference type="Proteomes" id="UP001152561">
    <property type="component" value="Unassembled WGS sequence"/>
</dbReference>
<feature type="region of interest" description="Disordered" evidence="1">
    <location>
        <begin position="155"/>
        <end position="175"/>
    </location>
</feature>
<reference evidence="3" key="1">
    <citation type="journal article" date="2023" name="Proc. Natl. Acad. Sci. U.S.A.">
        <title>Genomic and structural basis for evolution of tropane alkaloid biosynthesis.</title>
        <authorList>
            <person name="Wanga Y.-J."/>
            <person name="Taina T."/>
            <person name="Yua J.-Y."/>
            <person name="Lia J."/>
            <person name="Xua B."/>
            <person name="Chenc J."/>
            <person name="D'Auriad J.C."/>
            <person name="Huanga J.-P."/>
            <person name="Huanga S.-X."/>
        </authorList>
    </citation>
    <scope>NUCLEOTIDE SEQUENCE [LARGE SCALE GENOMIC DNA]</scope>
    <source>
        <strain evidence="3">cv. KIB-2019</strain>
    </source>
</reference>
<accession>A0A9Q1M7K3</accession>
<name>A0A9Q1M7K3_9SOLA</name>
<dbReference type="AlphaFoldDB" id="A0A9Q1M7K3"/>
<organism evidence="2 3">
    <name type="scientific">Anisodus acutangulus</name>
    <dbReference type="NCBI Taxonomy" id="402998"/>
    <lineage>
        <taxon>Eukaryota</taxon>
        <taxon>Viridiplantae</taxon>
        <taxon>Streptophyta</taxon>
        <taxon>Embryophyta</taxon>
        <taxon>Tracheophyta</taxon>
        <taxon>Spermatophyta</taxon>
        <taxon>Magnoliopsida</taxon>
        <taxon>eudicotyledons</taxon>
        <taxon>Gunneridae</taxon>
        <taxon>Pentapetalae</taxon>
        <taxon>asterids</taxon>
        <taxon>lamiids</taxon>
        <taxon>Solanales</taxon>
        <taxon>Solanaceae</taxon>
        <taxon>Solanoideae</taxon>
        <taxon>Hyoscyameae</taxon>
        <taxon>Anisodus</taxon>
    </lineage>
</organism>
<proteinExistence type="predicted"/>
<evidence type="ECO:0000313" key="2">
    <source>
        <dbReference type="EMBL" id="KAJ8553336.1"/>
    </source>
</evidence>
<protein>
    <submittedName>
        <fullName evidence="2">Uncharacterized protein</fullName>
    </submittedName>
</protein>
<feature type="region of interest" description="Disordered" evidence="1">
    <location>
        <begin position="50"/>
        <end position="74"/>
    </location>
</feature>
<evidence type="ECO:0000313" key="3">
    <source>
        <dbReference type="Proteomes" id="UP001152561"/>
    </source>
</evidence>